<dbReference type="RefSeq" id="WP_349135617.1">
    <property type="nucleotide sequence ID" value="NZ_JBBMFF010000202.1"/>
</dbReference>
<keyword evidence="3" id="KW-0028">Amino-acid biosynthesis</keyword>
<accession>A0ABV1G685</accession>
<dbReference type="PANTHER" id="PTHR46832">
    <property type="entry name" value="5'-METHYLTHIOADENOSINE/S-ADENOSYLHOMOCYSTEINE NUCLEOSIDASE"/>
    <property type="match status" value="1"/>
</dbReference>
<sequence>MQHDPRCGAILCAAEEELAPFLPHLAEEQRLSRAMLTLHIGRIGDLQMVLAATGMCKVNAALAVQTVLDTVSPDFVLNAGTAGGMSPALGLFETAVTTECAYHDVAEAILTESHPHLPSVWFASDPDLLAACRRAAERAPGRVHFGRTVTGEAFITDEGRAEINARFAPLTVDMETAAMAHVCYVNRVPFAAIRSVTDTADHSGIGTFEENCARASAVSATLVLDVLRELTR</sequence>
<keyword evidence="7" id="KW-0326">Glycosidase</keyword>
<dbReference type="InterPro" id="IPR010049">
    <property type="entry name" value="MTA_SAH_Nsdase"/>
</dbReference>
<keyword evidence="5" id="KW-0486">Methionine biosynthesis</keyword>
<name>A0ABV1G685_9FIRM</name>
<evidence type="ECO:0000256" key="3">
    <source>
        <dbReference type="ARBA" id="ARBA00022605"/>
    </source>
</evidence>
<comment type="pathway">
    <text evidence="1">Amino-acid biosynthesis; L-methionine biosynthesis via salvage pathway; S-methyl-5-thio-alpha-D-ribose 1-phosphate from S-methyl-5'-thioadenosine (hydrolase route): step 1/2.</text>
</comment>
<dbReference type="GO" id="GO:0008930">
    <property type="term" value="F:methylthioadenosine nucleosidase activity"/>
    <property type="evidence" value="ECO:0007669"/>
    <property type="project" value="UniProtKB-EC"/>
</dbReference>
<comment type="caution">
    <text evidence="7">The sequence shown here is derived from an EMBL/GenBank/DDBJ whole genome shotgun (WGS) entry which is preliminary data.</text>
</comment>
<proteinExistence type="predicted"/>
<dbReference type="SUPFAM" id="SSF53167">
    <property type="entry name" value="Purine and uridine phosphorylases"/>
    <property type="match status" value="1"/>
</dbReference>
<dbReference type="Gene3D" id="3.40.50.1580">
    <property type="entry name" value="Nucleoside phosphorylase domain"/>
    <property type="match status" value="1"/>
</dbReference>
<dbReference type="EMBL" id="JBBMFF010000202">
    <property type="protein sequence ID" value="MEQ2510926.1"/>
    <property type="molecule type" value="Genomic_DNA"/>
</dbReference>
<dbReference type="InterPro" id="IPR000845">
    <property type="entry name" value="Nucleoside_phosphorylase_d"/>
</dbReference>
<dbReference type="Proteomes" id="UP001491552">
    <property type="component" value="Unassembled WGS sequence"/>
</dbReference>
<dbReference type="CDD" id="cd09008">
    <property type="entry name" value="MTAN"/>
    <property type="match status" value="1"/>
</dbReference>
<evidence type="ECO:0000313" key="7">
    <source>
        <dbReference type="EMBL" id="MEQ2510926.1"/>
    </source>
</evidence>
<evidence type="ECO:0000256" key="4">
    <source>
        <dbReference type="ARBA" id="ARBA00022801"/>
    </source>
</evidence>
<dbReference type="PANTHER" id="PTHR46832:SF1">
    <property type="entry name" value="5'-METHYLTHIOADENOSINE_S-ADENOSYLHOMOCYSTEINE NUCLEOSIDASE"/>
    <property type="match status" value="1"/>
</dbReference>
<dbReference type="GO" id="GO:0008782">
    <property type="term" value="F:adenosylhomocysteine nucleosidase activity"/>
    <property type="evidence" value="ECO:0007669"/>
    <property type="project" value="UniProtKB-EC"/>
</dbReference>
<keyword evidence="8" id="KW-1185">Reference proteome</keyword>
<keyword evidence="4 7" id="KW-0378">Hydrolase</keyword>
<gene>
    <name evidence="7" type="primary">mtnN</name>
    <name evidence="7" type="ORF">WMO66_06655</name>
</gene>
<evidence type="ECO:0000256" key="2">
    <source>
        <dbReference type="ARBA" id="ARBA00011974"/>
    </source>
</evidence>
<evidence type="ECO:0000259" key="6">
    <source>
        <dbReference type="Pfam" id="PF01048"/>
    </source>
</evidence>
<evidence type="ECO:0000256" key="1">
    <source>
        <dbReference type="ARBA" id="ARBA00004945"/>
    </source>
</evidence>
<dbReference type="Pfam" id="PF01048">
    <property type="entry name" value="PNP_UDP_1"/>
    <property type="match status" value="1"/>
</dbReference>
<evidence type="ECO:0000313" key="8">
    <source>
        <dbReference type="Proteomes" id="UP001491552"/>
    </source>
</evidence>
<protein>
    <recommendedName>
        <fullName evidence="2">adenosylhomocysteine nucleosidase</fullName>
        <ecNumber evidence="2">3.2.2.9</ecNumber>
    </recommendedName>
</protein>
<evidence type="ECO:0000256" key="5">
    <source>
        <dbReference type="ARBA" id="ARBA00023167"/>
    </source>
</evidence>
<reference evidence="7 8" key="1">
    <citation type="submission" date="2024-03" db="EMBL/GenBank/DDBJ databases">
        <title>Human intestinal bacterial collection.</title>
        <authorList>
            <person name="Pauvert C."/>
            <person name="Hitch T.C.A."/>
            <person name="Clavel T."/>
        </authorList>
    </citation>
    <scope>NUCLEOTIDE SEQUENCE [LARGE SCALE GENOMIC DNA]</scope>
    <source>
        <strain evidence="7 8">CLA-AA-H192</strain>
    </source>
</reference>
<feature type="domain" description="Nucleoside phosphorylase" evidence="6">
    <location>
        <begin position="9"/>
        <end position="228"/>
    </location>
</feature>
<dbReference type="EC" id="3.2.2.9" evidence="2"/>
<dbReference type="NCBIfam" id="TIGR01704">
    <property type="entry name" value="MTA_SAH-Nsdase"/>
    <property type="match status" value="1"/>
</dbReference>
<organism evidence="7 8">
    <name type="scientific">Faecousia intestinalis</name>
    <dbReference type="NCBI Taxonomy" id="3133167"/>
    <lineage>
        <taxon>Bacteria</taxon>
        <taxon>Bacillati</taxon>
        <taxon>Bacillota</taxon>
        <taxon>Clostridia</taxon>
        <taxon>Eubacteriales</taxon>
        <taxon>Oscillospiraceae</taxon>
        <taxon>Faecousia</taxon>
    </lineage>
</organism>
<dbReference type="InterPro" id="IPR035994">
    <property type="entry name" value="Nucleoside_phosphorylase_sf"/>
</dbReference>